<accession>A0A0L9VF05</accession>
<evidence type="ECO:0000259" key="4">
    <source>
        <dbReference type="Pfam" id="PF13962"/>
    </source>
</evidence>
<dbReference type="KEGG" id="var:108343301"/>
<feature type="domain" description="PGG" evidence="4">
    <location>
        <begin position="583"/>
        <end position="695"/>
    </location>
</feature>
<dbReference type="Gene3D" id="1.25.40.20">
    <property type="entry name" value="Ankyrin repeat-containing domain"/>
    <property type="match status" value="2"/>
</dbReference>
<dbReference type="OMA" id="FKSGCHL"/>
<organism evidence="5 6">
    <name type="scientific">Phaseolus angularis</name>
    <name type="common">Azuki bean</name>
    <name type="synonym">Vigna angularis</name>
    <dbReference type="NCBI Taxonomy" id="3914"/>
    <lineage>
        <taxon>Eukaryota</taxon>
        <taxon>Viridiplantae</taxon>
        <taxon>Streptophyta</taxon>
        <taxon>Embryophyta</taxon>
        <taxon>Tracheophyta</taxon>
        <taxon>Spermatophyta</taxon>
        <taxon>Magnoliopsida</taxon>
        <taxon>eudicotyledons</taxon>
        <taxon>Gunneridae</taxon>
        <taxon>Pentapetalae</taxon>
        <taxon>rosids</taxon>
        <taxon>fabids</taxon>
        <taxon>Fabales</taxon>
        <taxon>Fabaceae</taxon>
        <taxon>Papilionoideae</taxon>
        <taxon>50 kb inversion clade</taxon>
        <taxon>NPAAA clade</taxon>
        <taxon>indigoferoid/millettioid clade</taxon>
        <taxon>Phaseoleae</taxon>
        <taxon>Vigna</taxon>
    </lineage>
</organism>
<reference evidence="6" key="1">
    <citation type="journal article" date="2015" name="Proc. Natl. Acad. Sci. U.S.A.">
        <title>Genome sequencing of adzuki bean (Vigna angularis) provides insight into high starch and low fat accumulation and domestication.</title>
        <authorList>
            <person name="Yang K."/>
            <person name="Tian Z."/>
            <person name="Chen C."/>
            <person name="Luo L."/>
            <person name="Zhao B."/>
            <person name="Wang Z."/>
            <person name="Yu L."/>
            <person name="Li Y."/>
            <person name="Sun Y."/>
            <person name="Li W."/>
            <person name="Chen Y."/>
            <person name="Li Y."/>
            <person name="Zhang Y."/>
            <person name="Ai D."/>
            <person name="Zhao J."/>
            <person name="Shang C."/>
            <person name="Ma Y."/>
            <person name="Wu B."/>
            <person name="Wang M."/>
            <person name="Gao L."/>
            <person name="Sun D."/>
            <person name="Zhang P."/>
            <person name="Guo F."/>
            <person name="Wang W."/>
            <person name="Li Y."/>
            <person name="Wang J."/>
            <person name="Varshney R.K."/>
            <person name="Wang J."/>
            <person name="Ling H.Q."/>
            <person name="Wan P."/>
        </authorList>
    </citation>
    <scope>NUCLEOTIDE SEQUENCE</scope>
    <source>
        <strain evidence="6">cv. Jingnong 6</strain>
    </source>
</reference>
<dbReference type="EMBL" id="CM003379">
    <property type="protein sequence ID" value="KOM53635.1"/>
    <property type="molecule type" value="Genomic_DNA"/>
</dbReference>
<dbReference type="Gramene" id="KOM53635">
    <property type="protein sequence ID" value="KOM53635"/>
    <property type="gene ID" value="LR48_Vigan09g229400"/>
</dbReference>
<evidence type="ECO:0000256" key="1">
    <source>
        <dbReference type="ARBA" id="ARBA00004413"/>
    </source>
</evidence>
<dbReference type="GO" id="GO:0005886">
    <property type="term" value="C:plasma membrane"/>
    <property type="evidence" value="ECO:0007669"/>
    <property type="project" value="UniProtKB-SubCell"/>
</dbReference>
<dbReference type="OrthoDB" id="1418692at2759"/>
<dbReference type="InterPro" id="IPR026961">
    <property type="entry name" value="PGG_dom"/>
</dbReference>
<feature type="region of interest" description="Disordered" evidence="2">
    <location>
        <begin position="298"/>
        <end position="326"/>
    </location>
</feature>
<dbReference type="InterPro" id="IPR002110">
    <property type="entry name" value="Ankyrin_rpt"/>
</dbReference>
<evidence type="ECO:0000313" key="6">
    <source>
        <dbReference type="Proteomes" id="UP000053144"/>
    </source>
</evidence>
<protein>
    <recommendedName>
        <fullName evidence="4">PGG domain-containing protein</fullName>
    </recommendedName>
</protein>
<feature type="transmembrane region" description="Helical" evidence="3">
    <location>
        <begin position="631"/>
        <end position="651"/>
    </location>
</feature>
<dbReference type="AlphaFoldDB" id="A0A0L9VF05"/>
<gene>
    <name evidence="5" type="ORF">LR48_Vigan09g229400</name>
</gene>
<dbReference type="Pfam" id="PF13962">
    <property type="entry name" value="PGG"/>
    <property type="match status" value="1"/>
</dbReference>
<dbReference type="PANTHER" id="PTHR24177">
    <property type="entry name" value="CASKIN"/>
    <property type="match status" value="1"/>
</dbReference>
<keyword evidence="3" id="KW-0812">Transmembrane</keyword>
<evidence type="ECO:0000256" key="3">
    <source>
        <dbReference type="SAM" id="Phobius"/>
    </source>
</evidence>
<dbReference type="InterPro" id="IPR036770">
    <property type="entry name" value="Ankyrin_rpt-contain_sf"/>
</dbReference>
<dbReference type="FunFam" id="1.25.40.20:FF:000545">
    <property type="entry name" value="Serine/threonine-protein phosphatase 6 regulatory ankyrin repeat subunit A"/>
    <property type="match status" value="1"/>
</dbReference>
<feature type="compositionally biased region" description="Polar residues" evidence="2">
    <location>
        <begin position="305"/>
        <end position="324"/>
    </location>
</feature>
<sequence>MGDVIMAEKGDGIASEDIEETSKRLFKLCMHGEWTEVVATYEKDKKAQTAKITRTGDTALHVAVNDRQCDIVKKLVALIRDKEKGEREALRIKNERDNTALHFAASIGSRKMCEYIASDEASLLSMRNVDGETPLFLAALHGRKEAFLFLHYRYTSDNTDRYSYCRRYDGDTILHSAIAGDYFDLAFQIIHLYGDLVNLVNESGLTPLHLLANKPSVFKSGCHLGRFERIVYKAIIVKKLTEPEPHPTEDQLPITEEENFSYPKNFETCTDLLTVVKVVTTPLTHFLRKILPHGGTERDLEASKKTATNNEAETKSPGSETSDWQHPLFPPNYQRCVDLFKIVFVIMSVIFGTGSANIKRITRRKEKHVWSAQIVDVLLAKASTYEYADDGSVPEQKLENKDHHTNPYCFDEWGNVTWDRNTEDKQQKNGNEKINMEEKVRETPILIAAKNGVTEMVEKIMESFPVAVHDMDANKKNIVLLAVENRQTYLYDLLLKKKNLKESIFGSVDNEGNSALHLAAKLGDYKPWLFPGEALQMHWEIKWYLFVKETMQPHFFRRYNRKNKTPRDIFSETHRDLLKSGGEWLKKTSESCSVVAALIATVAFSTSTTVPGDFKDDIGTPTLGYRPEFKVFAISSLIALCCSVTSMVIFLSILTSRYQERDFGKILPRKLILGLTSLFMSITSIMVCFCVGHFFILEGKLKSVAFPVYAVTCLPVTLFALAQFPLYIDLILATLKKVPQRGYKTPLQ</sequence>
<feature type="transmembrane region" description="Helical" evidence="3">
    <location>
        <begin position="671"/>
        <end position="696"/>
    </location>
</feature>
<dbReference type="Pfam" id="PF12796">
    <property type="entry name" value="Ank_2"/>
    <property type="match status" value="2"/>
</dbReference>
<dbReference type="SMART" id="SM00248">
    <property type="entry name" value="ANK"/>
    <property type="match status" value="6"/>
</dbReference>
<dbReference type="STRING" id="3914.A0A0L9VF05"/>
<proteinExistence type="predicted"/>
<evidence type="ECO:0000256" key="2">
    <source>
        <dbReference type="SAM" id="MobiDB-lite"/>
    </source>
</evidence>
<comment type="subcellular location">
    <subcellularLocation>
        <location evidence="1">Cell membrane</location>
        <topology evidence="1">Peripheral membrane protein</topology>
        <orientation evidence="1">Cytoplasmic side</orientation>
    </subcellularLocation>
</comment>
<dbReference type="Proteomes" id="UP000053144">
    <property type="component" value="Chromosome 9"/>
</dbReference>
<dbReference type="PANTHER" id="PTHR24177:SF103">
    <property type="entry name" value="PGG DOMAIN-CONTAINING PROTEIN"/>
    <property type="match status" value="1"/>
</dbReference>
<dbReference type="SUPFAM" id="SSF48403">
    <property type="entry name" value="Ankyrin repeat"/>
    <property type="match status" value="1"/>
</dbReference>
<keyword evidence="3" id="KW-0472">Membrane</keyword>
<name>A0A0L9VF05_PHAAN</name>
<keyword evidence="3" id="KW-1133">Transmembrane helix</keyword>
<evidence type="ECO:0000313" key="5">
    <source>
        <dbReference type="EMBL" id="KOM53635.1"/>
    </source>
</evidence>
<feature type="transmembrane region" description="Helical" evidence="3">
    <location>
        <begin position="708"/>
        <end position="735"/>
    </location>
</feature>